<sequence length="123" mass="13243">MSQLCPLLFLGLVPPVVSLFCFTCVFPTGLYKVPSTVSSRSDLSVQHSSRGKHGDFSVIYCTIRAVSSILCVARLVSTPLDLNFTFTNECCTTYLCNGAAVLSALYWTGSAFSILLSLTLSLS</sequence>
<evidence type="ECO:0000313" key="2">
    <source>
        <dbReference type="Proteomes" id="UP001157502"/>
    </source>
</evidence>
<gene>
    <name evidence="1" type="ORF">DPEC_G00351470</name>
</gene>
<keyword evidence="2" id="KW-1185">Reference proteome</keyword>
<organism evidence="1 2">
    <name type="scientific">Dallia pectoralis</name>
    <name type="common">Alaska blackfish</name>
    <dbReference type="NCBI Taxonomy" id="75939"/>
    <lineage>
        <taxon>Eukaryota</taxon>
        <taxon>Metazoa</taxon>
        <taxon>Chordata</taxon>
        <taxon>Craniata</taxon>
        <taxon>Vertebrata</taxon>
        <taxon>Euteleostomi</taxon>
        <taxon>Actinopterygii</taxon>
        <taxon>Neopterygii</taxon>
        <taxon>Teleostei</taxon>
        <taxon>Protacanthopterygii</taxon>
        <taxon>Esociformes</taxon>
        <taxon>Umbridae</taxon>
        <taxon>Dallia</taxon>
    </lineage>
</organism>
<evidence type="ECO:0000313" key="1">
    <source>
        <dbReference type="EMBL" id="KAJ7985381.1"/>
    </source>
</evidence>
<accession>A0ACC2F208</accession>
<reference evidence="1" key="1">
    <citation type="submission" date="2021-05" db="EMBL/GenBank/DDBJ databases">
        <authorList>
            <person name="Pan Q."/>
            <person name="Jouanno E."/>
            <person name="Zahm M."/>
            <person name="Klopp C."/>
            <person name="Cabau C."/>
            <person name="Louis A."/>
            <person name="Berthelot C."/>
            <person name="Parey E."/>
            <person name="Roest Crollius H."/>
            <person name="Montfort J."/>
            <person name="Robinson-Rechavi M."/>
            <person name="Bouchez O."/>
            <person name="Lampietro C."/>
            <person name="Lopez Roques C."/>
            <person name="Donnadieu C."/>
            <person name="Postlethwait J."/>
            <person name="Bobe J."/>
            <person name="Dillon D."/>
            <person name="Chandos A."/>
            <person name="von Hippel F."/>
            <person name="Guiguen Y."/>
        </authorList>
    </citation>
    <scope>NUCLEOTIDE SEQUENCE</scope>
    <source>
        <strain evidence="1">YG-Jan2019</strain>
    </source>
</reference>
<name>A0ACC2F208_DALPE</name>
<proteinExistence type="predicted"/>
<dbReference type="Proteomes" id="UP001157502">
    <property type="component" value="Chromosome 36"/>
</dbReference>
<protein>
    <submittedName>
        <fullName evidence="1">Uncharacterized protein</fullName>
    </submittedName>
</protein>
<dbReference type="EMBL" id="CM055763">
    <property type="protein sequence ID" value="KAJ7985381.1"/>
    <property type="molecule type" value="Genomic_DNA"/>
</dbReference>
<comment type="caution">
    <text evidence="1">The sequence shown here is derived from an EMBL/GenBank/DDBJ whole genome shotgun (WGS) entry which is preliminary data.</text>
</comment>